<feature type="non-terminal residue" evidence="3">
    <location>
        <position position="229"/>
    </location>
</feature>
<gene>
    <name evidence="3" type="ORF">PHJA_002956900</name>
</gene>
<comment type="similarity">
    <text evidence="1">Belongs to the 'GDSL' lipolytic enzyme family.</text>
</comment>
<reference evidence="3" key="1">
    <citation type="submission" date="2020-07" db="EMBL/GenBank/DDBJ databases">
        <title>Ethylene signaling mediates host invasion by parasitic plants.</title>
        <authorList>
            <person name="Yoshida S."/>
        </authorList>
    </citation>
    <scope>NUCLEOTIDE SEQUENCE</scope>
    <source>
        <strain evidence="3">Okayama</strain>
    </source>
</reference>
<keyword evidence="2" id="KW-0325">Glycoprotein</keyword>
<keyword evidence="4" id="KW-1185">Reference proteome</keyword>
<evidence type="ECO:0000313" key="3">
    <source>
        <dbReference type="EMBL" id="GFQ08129.1"/>
    </source>
</evidence>
<evidence type="ECO:0000313" key="4">
    <source>
        <dbReference type="Proteomes" id="UP000653305"/>
    </source>
</evidence>
<dbReference type="InterPro" id="IPR036514">
    <property type="entry name" value="SGNH_hydro_sf"/>
</dbReference>
<dbReference type="PANTHER" id="PTHR22835:SF158">
    <property type="entry name" value="GDSL ESTERASE_LIPASE LIP-4-LIKE ISOFORM X1"/>
    <property type="match status" value="1"/>
</dbReference>
<comment type="caution">
    <text evidence="3">The sequence shown here is derived from an EMBL/GenBank/DDBJ whole genome shotgun (WGS) entry which is preliminary data.</text>
</comment>
<organism evidence="3 4">
    <name type="scientific">Phtheirospermum japonicum</name>
    <dbReference type="NCBI Taxonomy" id="374723"/>
    <lineage>
        <taxon>Eukaryota</taxon>
        <taxon>Viridiplantae</taxon>
        <taxon>Streptophyta</taxon>
        <taxon>Embryophyta</taxon>
        <taxon>Tracheophyta</taxon>
        <taxon>Spermatophyta</taxon>
        <taxon>Magnoliopsida</taxon>
        <taxon>eudicotyledons</taxon>
        <taxon>Gunneridae</taxon>
        <taxon>Pentapetalae</taxon>
        <taxon>asterids</taxon>
        <taxon>lamiids</taxon>
        <taxon>Lamiales</taxon>
        <taxon>Orobanchaceae</taxon>
        <taxon>Orobanchaceae incertae sedis</taxon>
        <taxon>Phtheirospermum</taxon>
    </lineage>
</organism>
<name>A0A830DEM2_9LAMI</name>
<dbReference type="OrthoDB" id="655468at2759"/>
<dbReference type="GO" id="GO:0016788">
    <property type="term" value="F:hydrolase activity, acting on ester bonds"/>
    <property type="evidence" value="ECO:0007669"/>
    <property type="project" value="InterPro"/>
</dbReference>
<protein>
    <submittedName>
        <fullName evidence="3">GDSL esterase/lipase lip-4</fullName>
    </submittedName>
</protein>
<dbReference type="Gene3D" id="3.40.50.1110">
    <property type="entry name" value="SGNH hydrolase"/>
    <property type="match status" value="1"/>
</dbReference>
<sequence length="229" mass="25534">GHTNLFGDDDFKNALYTIDIGQNDLSISFLSFSYAQTIERIPSFISEIKDALWAIYQLGGRNFWVHNTGPSGCLPRELATTNNLNISDFDQYGCIKPFNDGAKVFNAKLNAMCEELRSQMENSTIVYVDVYAIKYDLIANFTYYGFKNPLMAFCGYGGAPYNYGPDFDKTCSGSQYDVCEEGTSYINWDGVHYTEAANAVIASKIISTHYSSPPLEFNFFCNSVATSSS</sequence>
<dbReference type="Pfam" id="PF00657">
    <property type="entry name" value="Lipase_GDSL"/>
    <property type="match status" value="1"/>
</dbReference>
<dbReference type="AlphaFoldDB" id="A0A830DEM2"/>
<evidence type="ECO:0000256" key="2">
    <source>
        <dbReference type="ARBA" id="ARBA00023180"/>
    </source>
</evidence>
<dbReference type="EMBL" id="BMAC01003222">
    <property type="protein sequence ID" value="GFQ08129.1"/>
    <property type="molecule type" value="Genomic_DNA"/>
</dbReference>
<dbReference type="Proteomes" id="UP000653305">
    <property type="component" value="Unassembled WGS sequence"/>
</dbReference>
<evidence type="ECO:0000256" key="1">
    <source>
        <dbReference type="ARBA" id="ARBA00008668"/>
    </source>
</evidence>
<accession>A0A830DEM2</accession>
<proteinExistence type="inferred from homology"/>
<dbReference type="InterPro" id="IPR001087">
    <property type="entry name" value="GDSL"/>
</dbReference>
<dbReference type="PANTHER" id="PTHR22835">
    <property type="entry name" value="ZINC FINGER FYVE DOMAIN CONTAINING PROTEIN"/>
    <property type="match status" value="1"/>
</dbReference>
<dbReference type="SUPFAM" id="SSF52266">
    <property type="entry name" value="SGNH hydrolase"/>
    <property type="match status" value="1"/>
</dbReference>